<dbReference type="AlphaFoldDB" id="A0A2W6MT99"/>
<feature type="region of interest" description="Disordered" evidence="1">
    <location>
        <begin position="73"/>
        <end position="101"/>
    </location>
</feature>
<accession>A0A2W6MT99</accession>
<sequence length="101" mass="10962">MDFGISYIPSGDQTTLPPKEPIVKKEYATKEEVQSLISTSEAKQSSEVDSKITQAKSEMESKCNELITEAIAGLTPSEEEPPTEEEQGGAEVQSVKAKSKK</sequence>
<feature type="compositionally biased region" description="Acidic residues" evidence="1">
    <location>
        <begin position="77"/>
        <end position="88"/>
    </location>
</feature>
<reference evidence="2 3" key="1">
    <citation type="submission" date="2017-03" db="EMBL/GenBank/DDBJ databases">
        <title>Genomic and clinical evidence uncovers the enterohepatic species Helicobacter valdiviensis as a potential human intestinal pathogen.</title>
        <authorList>
            <person name="Fresia P."/>
            <person name="Jara R."/>
            <person name="Sierra R."/>
            <person name="Ferres I."/>
            <person name="Greif G."/>
            <person name="Iraola G."/>
            <person name="Collado L."/>
        </authorList>
    </citation>
    <scope>NUCLEOTIDE SEQUENCE [LARGE SCALE GENOMIC DNA]</scope>
    <source>
        <strain evidence="2 3">WBE14</strain>
    </source>
</reference>
<dbReference type="EMBL" id="NBIU01000077">
    <property type="protein sequence ID" value="PZT47171.1"/>
    <property type="molecule type" value="Genomic_DNA"/>
</dbReference>
<dbReference type="Proteomes" id="UP000249746">
    <property type="component" value="Unassembled WGS sequence"/>
</dbReference>
<protein>
    <submittedName>
        <fullName evidence="2">Uncharacterized protein</fullName>
    </submittedName>
</protein>
<evidence type="ECO:0000313" key="2">
    <source>
        <dbReference type="EMBL" id="PZT47171.1"/>
    </source>
</evidence>
<name>A0A2W6MT99_9HELI</name>
<keyword evidence="3" id="KW-1185">Reference proteome</keyword>
<comment type="caution">
    <text evidence="2">The sequence shown here is derived from an EMBL/GenBank/DDBJ whole genome shotgun (WGS) entry which is preliminary data.</text>
</comment>
<feature type="region of interest" description="Disordered" evidence="1">
    <location>
        <begin position="38"/>
        <end position="60"/>
    </location>
</feature>
<proteinExistence type="predicted"/>
<gene>
    <name evidence="2" type="ORF">B6S12_10495</name>
</gene>
<dbReference type="RefSeq" id="WP_111230724.1">
    <property type="nucleotide sequence ID" value="NZ_NBIU01000077.1"/>
</dbReference>
<evidence type="ECO:0000256" key="1">
    <source>
        <dbReference type="SAM" id="MobiDB-lite"/>
    </source>
</evidence>
<evidence type="ECO:0000313" key="3">
    <source>
        <dbReference type="Proteomes" id="UP000249746"/>
    </source>
</evidence>
<organism evidence="2 3">
    <name type="scientific">Helicobacter valdiviensis</name>
    <dbReference type="NCBI Taxonomy" id="1458358"/>
    <lineage>
        <taxon>Bacteria</taxon>
        <taxon>Pseudomonadati</taxon>
        <taxon>Campylobacterota</taxon>
        <taxon>Epsilonproteobacteria</taxon>
        <taxon>Campylobacterales</taxon>
        <taxon>Helicobacteraceae</taxon>
        <taxon>Helicobacter</taxon>
    </lineage>
</organism>